<dbReference type="InterPro" id="IPR019845">
    <property type="entry name" value="Squalene/phytoene_synthase_CS"/>
</dbReference>
<evidence type="ECO:0000313" key="2">
    <source>
        <dbReference type="EMBL" id="BBL34812.1"/>
    </source>
</evidence>
<dbReference type="Gene3D" id="1.10.600.10">
    <property type="entry name" value="Farnesyl Diphosphate Synthase"/>
    <property type="match status" value="1"/>
</dbReference>
<dbReference type="KEGG" id="nst:Nstercoris_01057"/>
<dbReference type="GO" id="GO:0016117">
    <property type="term" value="P:carotenoid biosynthetic process"/>
    <property type="evidence" value="ECO:0007669"/>
    <property type="project" value="UniProtKB-ARBA"/>
</dbReference>
<sequence length="350" mass="39393">MPDTIVTTTTLDDTRYQDHILQGVSRTFALTIPQLPPTLRAVIGNAYLLCRIVDTVEDDSALTPEQTHKFATMFTEVVSGNVAADVFAQTLSPLLSDHTIPAEHDLIRNTSTVIRITHSFNPVQRQALERCIRIMSQGMAAYQEEASLSGLENMAAMDLYCYHVAGVVGEMLTELFCDYSPEINQHKSTLMELSVSFGQGLQMTNILKDIWEDRKRGACWLPRDVFLKEGFDLNELQPEYPEPGFHNGLGTLIGTARSHLWNAMIYTSLIPSHETGIRRFCLWAIGMAVLTLNKINRRRDFTIGQQVKISRRSVKATILITSLLARQDWALKKIFTVASRNLPAIRIVEQ</sequence>
<dbReference type="PROSITE" id="PS01044">
    <property type="entry name" value="SQUALEN_PHYTOEN_SYN_1"/>
    <property type="match status" value="1"/>
</dbReference>
<protein>
    <recommendedName>
        <fullName evidence="4">Farnesyl-diphosphate farnesyltransferase</fullName>
    </recommendedName>
</protein>
<name>A0A4Y1YKZ2_9PROT</name>
<dbReference type="EMBL" id="AP019755">
    <property type="protein sequence ID" value="BBL34812.1"/>
    <property type="molecule type" value="Genomic_DNA"/>
</dbReference>
<dbReference type="SFLD" id="SFLDG01018">
    <property type="entry name" value="Squalene/Phytoene_Synthase_Lik"/>
    <property type="match status" value="1"/>
</dbReference>
<evidence type="ECO:0000313" key="3">
    <source>
        <dbReference type="Proteomes" id="UP000316473"/>
    </source>
</evidence>
<gene>
    <name evidence="2" type="ORF">Nstercoris_01057</name>
</gene>
<dbReference type="InterPro" id="IPR002060">
    <property type="entry name" value="Squ/phyt_synthse"/>
</dbReference>
<reference evidence="2 3" key="1">
    <citation type="submission" date="2019-06" db="EMBL/GenBank/DDBJ databases">
        <title>Nitrosomonas stercoris KYUHI-S whole genome shotgun sequence.</title>
        <authorList>
            <person name="Nakagawa T."/>
            <person name="Tsuchiya Y."/>
            <person name="Takahashi R."/>
        </authorList>
    </citation>
    <scope>NUCLEOTIDE SEQUENCE [LARGE SCALE GENOMIC DNA]</scope>
    <source>
        <strain evidence="2 3">KYUHI-S</strain>
    </source>
</reference>
<dbReference type="AlphaFoldDB" id="A0A4Y1YKZ2"/>
<dbReference type="Proteomes" id="UP000316473">
    <property type="component" value="Chromosome"/>
</dbReference>
<evidence type="ECO:0000256" key="1">
    <source>
        <dbReference type="ARBA" id="ARBA00022679"/>
    </source>
</evidence>
<keyword evidence="3" id="KW-1185">Reference proteome</keyword>
<dbReference type="SUPFAM" id="SSF48576">
    <property type="entry name" value="Terpenoid synthases"/>
    <property type="match status" value="1"/>
</dbReference>
<dbReference type="InterPro" id="IPR008949">
    <property type="entry name" value="Isoprenoid_synthase_dom_sf"/>
</dbReference>
<keyword evidence="1" id="KW-0808">Transferase</keyword>
<proteinExistence type="predicted"/>
<accession>A0A4Y1YKZ2</accession>
<dbReference type="PANTHER" id="PTHR11626:SF2">
    <property type="entry name" value="SQUALENE SYNTHASE"/>
    <property type="match status" value="1"/>
</dbReference>
<dbReference type="InterPro" id="IPR044844">
    <property type="entry name" value="Trans_IPPS_euk-type"/>
</dbReference>
<dbReference type="SFLD" id="SFLDS00005">
    <property type="entry name" value="Isoprenoid_Synthase_Type_I"/>
    <property type="match status" value="1"/>
</dbReference>
<organism evidence="2 3">
    <name type="scientific">Nitrosomonas stercoris</name>
    <dbReference type="NCBI Taxonomy" id="1444684"/>
    <lineage>
        <taxon>Bacteria</taxon>
        <taxon>Pseudomonadati</taxon>
        <taxon>Pseudomonadota</taxon>
        <taxon>Betaproteobacteria</taxon>
        <taxon>Nitrosomonadales</taxon>
        <taxon>Nitrosomonadaceae</taxon>
        <taxon>Nitrosomonas</taxon>
    </lineage>
</organism>
<dbReference type="GO" id="GO:0051996">
    <property type="term" value="F:squalene synthase [NAD(P)H] activity"/>
    <property type="evidence" value="ECO:0007669"/>
    <property type="project" value="InterPro"/>
</dbReference>
<dbReference type="Pfam" id="PF00494">
    <property type="entry name" value="SQS_PSY"/>
    <property type="match status" value="1"/>
</dbReference>
<dbReference type="PANTHER" id="PTHR11626">
    <property type="entry name" value="FARNESYL-DIPHOSPHATE FARNESYLTRANSFERASE"/>
    <property type="match status" value="1"/>
</dbReference>
<evidence type="ECO:0008006" key="4">
    <source>
        <dbReference type="Google" id="ProtNLM"/>
    </source>
</evidence>
<dbReference type="CDD" id="cd00683">
    <property type="entry name" value="Trans_IPPS_HH"/>
    <property type="match status" value="1"/>
</dbReference>
<dbReference type="InterPro" id="IPR033904">
    <property type="entry name" value="Trans_IPPS_HH"/>
</dbReference>
<dbReference type="GO" id="GO:0045338">
    <property type="term" value="P:farnesyl diphosphate metabolic process"/>
    <property type="evidence" value="ECO:0007669"/>
    <property type="project" value="InterPro"/>
</dbReference>